<dbReference type="Pfam" id="PF24883">
    <property type="entry name" value="NPHP3_N"/>
    <property type="match status" value="1"/>
</dbReference>
<dbReference type="PANTHER" id="PTHR10039">
    <property type="entry name" value="AMELOGENIN"/>
    <property type="match status" value="1"/>
</dbReference>
<dbReference type="Gene3D" id="1.25.40.20">
    <property type="entry name" value="Ankyrin repeat-containing domain"/>
    <property type="match status" value="1"/>
</dbReference>
<reference evidence="3 4" key="1">
    <citation type="journal article" date="2016" name="Genome Biol. Evol.">
        <title>Divergent and convergent evolution of fungal pathogenicity.</title>
        <authorList>
            <person name="Shang Y."/>
            <person name="Xiao G."/>
            <person name="Zheng P."/>
            <person name="Cen K."/>
            <person name="Zhan S."/>
            <person name="Wang C."/>
        </authorList>
    </citation>
    <scope>NUCLEOTIDE SEQUENCE [LARGE SCALE GENOMIC DNA]</scope>
    <source>
        <strain evidence="3 4">ARSEF 2679</strain>
    </source>
</reference>
<name>A0A162J559_CORFA</name>
<feature type="domain" description="Nephrocystin 3-like N-terminal" evidence="2">
    <location>
        <begin position="342"/>
        <end position="510"/>
    </location>
</feature>
<sequence>MTDKIHKRQRLRVALEGLFRRHVPQPQQADAAKPLQVIDRQVSSNSITTVGASLEEVANVVTEDDAPASPVLSPAAKHPVAAAHCDEEEHLEATAAPDNSRSDIWSKAFHEALENMGDEMDGAILAGKNAERMFTELQQLGKQTEKTSAAVKGIKILHSIKPSLENLKFVLEVASPLGAIHPAASTALGVVKSVTAIAVHLAAAEADFAKQIAEMLDQMQYINACDTLGQKMDQKGIHRALVLVYQKLLEFYQAAYNIVTKKGFALVLRTMIASERLPQIVNEFLKQTEFLQKVIGAATAQILKDVEDMVYEQQISICLKRENLSDQVRYHRDLRELTAYDACEYLETDPRVVRWYTDDNCQSLALVGDTGFGKTICMNFLVEFFTLRNQGQVVRPKLCYYYCRDDSTGNCTSILRALVLSLLLQLEGLQKPFVEWYKSVKRERGTPDPAADVEWLMDFLEGTVASLDRPLLLVVDGLDECPRESRNRLVGFLARLAADNKQLKYLLSSRPQEEILALLSGTELLHLGPDLRRDAAIVSRLVEVHLPHLSEDVKCLIRERLSPLAQGSAIWIQMTITTINASGIRAEARMREFLKDLPLPSELSTLYRRILDRHTADNQESRALARLALRFLAATRRNLSISELTCAVTVGITAESATTVSDVEKFMDCQRVMGIIQPFVSQVDFQDLKKRQVRLVHQSVKEFIVADSQINVSGATQPRLDIVGRRIDELERPILDLCIRYLLLDDIAAQPLFSQRQVAVIELPQEADLFSDDECRQSFTLDCTWDTWEEDMNRYDPTERGFGEFFVYAASFWIEHLAHVTQEPLPAVADLERLCRAGSLRLDNWTQQSCRPGCAIVARYEFDAELYDPLAIASLYGSDAILHHLLRNADFSTDSYLPDSPLAAADQVLQWGSLSRLPILFAHEDFNDQMHALDFFRLVMRQWNLVEARHHDWDQAFDLVDEASDAMVAGRWGNELLCIAAKRGCMPILQRLMEAARRDAKLRDELWRAPCRGATSADLRGAHQSVGAAVLAGHAEVVEYLLQQDGVEAHVRHVNERGESVLQLAQKSGNAVVKGLIVGYLEKHAVRLASAGDDASALAANDPKGLLKLEAFSVYSVF</sequence>
<dbReference type="GeneID" id="30020873"/>
<evidence type="ECO:0000313" key="3">
    <source>
        <dbReference type="EMBL" id="OAA63872.1"/>
    </source>
</evidence>
<dbReference type="SUPFAM" id="SSF48403">
    <property type="entry name" value="Ankyrin repeat"/>
    <property type="match status" value="1"/>
</dbReference>
<dbReference type="InterPro" id="IPR036770">
    <property type="entry name" value="Ankyrin_rpt-contain_sf"/>
</dbReference>
<dbReference type="PANTHER" id="PTHR10039:SF10">
    <property type="entry name" value="NACHT DOMAIN-CONTAINING PROTEIN"/>
    <property type="match status" value="1"/>
</dbReference>
<dbReference type="Proteomes" id="UP000076744">
    <property type="component" value="Unassembled WGS sequence"/>
</dbReference>
<evidence type="ECO:0000259" key="2">
    <source>
        <dbReference type="Pfam" id="PF24883"/>
    </source>
</evidence>
<evidence type="ECO:0000313" key="4">
    <source>
        <dbReference type="Proteomes" id="UP000076744"/>
    </source>
</evidence>
<keyword evidence="1" id="KW-0677">Repeat</keyword>
<organism evidence="3 4">
    <name type="scientific">Cordyceps fumosorosea (strain ARSEF 2679)</name>
    <name type="common">Isaria fumosorosea</name>
    <dbReference type="NCBI Taxonomy" id="1081104"/>
    <lineage>
        <taxon>Eukaryota</taxon>
        <taxon>Fungi</taxon>
        <taxon>Dikarya</taxon>
        <taxon>Ascomycota</taxon>
        <taxon>Pezizomycotina</taxon>
        <taxon>Sordariomycetes</taxon>
        <taxon>Hypocreomycetidae</taxon>
        <taxon>Hypocreales</taxon>
        <taxon>Cordycipitaceae</taxon>
        <taxon>Cordyceps</taxon>
    </lineage>
</organism>
<dbReference type="EMBL" id="AZHB01000010">
    <property type="protein sequence ID" value="OAA63872.1"/>
    <property type="molecule type" value="Genomic_DNA"/>
</dbReference>
<dbReference type="RefSeq" id="XP_018704521.1">
    <property type="nucleotide sequence ID" value="XM_018848187.1"/>
</dbReference>
<dbReference type="InterPro" id="IPR027417">
    <property type="entry name" value="P-loop_NTPase"/>
</dbReference>
<accession>A0A162J559</accession>
<evidence type="ECO:0000256" key="1">
    <source>
        <dbReference type="ARBA" id="ARBA00022737"/>
    </source>
</evidence>
<comment type="caution">
    <text evidence="3">The sequence shown here is derived from an EMBL/GenBank/DDBJ whole genome shotgun (WGS) entry which is preliminary data.</text>
</comment>
<dbReference type="Gene3D" id="3.40.50.300">
    <property type="entry name" value="P-loop containing nucleotide triphosphate hydrolases"/>
    <property type="match status" value="1"/>
</dbReference>
<dbReference type="InterPro" id="IPR056884">
    <property type="entry name" value="NPHP3-like_N"/>
</dbReference>
<proteinExistence type="predicted"/>
<gene>
    <name evidence="3" type="ORF">ISF_04581</name>
</gene>
<keyword evidence="4" id="KW-1185">Reference proteome</keyword>
<protein>
    <submittedName>
        <fullName evidence="3">NACHT domain protein</fullName>
    </submittedName>
</protein>
<dbReference type="OrthoDB" id="163438at2759"/>
<dbReference type="SUPFAM" id="SSF52540">
    <property type="entry name" value="P-loop containing nucleoside triphosphate hydrolases"/>
    <property type="match status" value="1"/>
</dbReference>
<dbReference type="AlphaFoldDB" id="A0A162J559"/>